<reference evidence="1" key="1">
    <citation type="submission" date="2019-09" db="EMBL/GenBank/DDBJ databases">
        <authorList>
            <person name="Rodrigo-Torres L."/>
            <person name="Arahal R. D."/>
            <person name="Lucena T."/>
        </authorList>
    </citation>
    <scope>NUCLEOTIDE SEQUENCE</scope>
    <source>
        <strain evidence="1">ISS653</strain>
    </source>
</reference>
<gene>
    <name evidence="1" type="primary">ycf3_3</name>
    <name evidence="1" type="ORF">FVB9532_03469</name>
</gene>
<evidence type="ECO:0000313" key="1">
    <source>
        <dbReference type="EMBL" id="VVV02171.1"/>
    </source>
</evidence>
<keyword evidence="2" id="KW-1185">Reference proteome</keyword>
<name>A0AC61YCF8_9FLAO</name>
<dbReference type="Proteomes" id="UP000356253">
    <property type="component" value="Unassembled WGS sequence"/>
</dbReference>
<proteinExistence type="predicted"/>
<evidence type="ECO:0000313" key="2">
    <source>
        <dbReference type="Proteomes" id="UP000356253"/>
    </source>
</evidence>
<sequence>MKTKIIAVGLVLASTTLFAQKREIKDAEKAIDKENFSEAKSILTSVESQVAGEKDRIKEDYYMAKGMAYMGKQPQTQSPSDLKIAGESFQMAQELGNEDAAAKLGDVRNALINSAIADQNAKKYKEAAQKLYTSYNLNKKDTLHLYFAAANLTQAQDYEAALNYYNKLKDLGYTGKGIEYYAINTETGEKEKFNDKNQRDLYLKSGSYSDPTEEKLESKKSEIYKNIALIYLQQGKEEKGIQAIEDALAENPGDTQLMLAKADIYYKAGQKDKYTEIVEKVLEKDPNNASLYYNLGVTATQMGDPKKAIEYYKKAIEVDPKMTNAYINLASSTLMKEQGMIDEMNSLGMSKADTKRYEELQKERTQLYKDALPYLEKAVELDANNQQAIQTLINIHSQLGNDDKVAKYKAMKN</sequence>
<protein>
    <submittedName>
        <fullName evidence="1">Photosystem I assembly protein Ycf3</fullName>
    </submittedName>
</protein>
<dbReference type="EMBL" id="CABVMM010000015">
    <property type="protein sequence ID" value="VVV02171.1"/>
    <property type="molecule type" value="Genomic_DNA"/>
</dbReference>
<organism evidence="1 2">
    <name type="scientific">Mesonia oceanica</name>
    <dbReference type="NCBI Taxonomy" id="2687242"/>
    <lineage>
        <taxon>Bacteria</taxon>
        <taxon>Pseudomonadati</taxon>
        <taxon>Bacteroidota</taxon>
        <taxon>Flavobacteriia</taxon>
        <taxon>Flavobacteriales</taxon>
        <taxon>Flavobacteriaceae</taxon>
        <taxon>Mesonia</taxon>
    </lineage>
</organism>
<accession>A0AC61YCF8</accession>
<comment type="caution">
    <text evidence="1">The sequence shown here is derived from an EMBL/GenBank/DDBJ whole genome shotgun (WGS) entry which is preliminary data.</text>
</comment>